<dbReference type="Gene3D" id="3.40.309.10">
    <property type="entry name" value="Aldehyde Dehydrogenase, Chain A, domain 2"/>
    <property type="match status" value="1"/>
</dbReference>
<organism evidence="8 9">
    <name type="scientific">Dinothrombium tinctorium</name>
    <dbReference type="NCBI Taxonomy" id="1965070"/>
    <lineage>
        <taxon>Eukaryota</taxon>
        <taxon>Metazoa</taxon>
        <taxon>Ecdysozoa</taxon>
        <taxon>Arthropoda</taxon>
        <taxon>Chelicerata</taxon>
        <taxon>Arachnida</taxon>
        <taxon>Acari</taxon>
        <taxon>Acariformes</taxon>
        <taxon>Trombidiformes</taxon>
        <taxon>Prostigmata</taxon>
        <taxon>Anystina</taxon>
        <taxon>Parasitengona</taxon>
        <taxon>Trombidioidea</taxon>
        <taxon>Trombidiidae</taxon>
        <taxon>Dinothrombium</taxon>
    </lineage>
</organism>
<evidence type="ECO:0000256" key="5">
    <source>
        <dbReference type="PROSITE-ProRule" id="PRU10007"/>
    </source>
</evidence>
<keyword evidence="9" id="KW-1185">Reference proteome</keyword>
<evidence type="ECO:0000313" key="9">
    <source>
        <dbReference type="Proteomes" id="UP000285301"/>
    </source>
</evidence>
<feature type="active site" evidence="5">
    <location>
        <position position="226"/>
    </location>
</feature>
<keyword evidence="3" id="KW-0520">NAD</keyword>
<dbReference type="STRING" id="1965070.A0A3S3NR54"/>
<dbReference type="SUPFAM" id="SSF53720">
    <property type="entry name" value="ALDH-like"/>
    <property type="match status" value="1"/>
</dbReference>
<dbReference type="AlphaFoldDB" id="A0A3S3NR54"/>
<evidence type="ECO:0000256" key="2">
    <source>
        <dbReference type="ARBA" id="ARBA00023002"/>
    </source>
</evidence>
<comment type="similarity">
    <text evidence="1 6">Belongs to the aldehyde dehydrogenase family.</text>
</comment>
<dbReference type="Proteomes" id="UP000285301">
    <property type="component" value="Unassembled WGS sequence"/>
</dbReference>
<sequence length="458" mass="49973">IFINNEWHESVSGKKFPTVNPVTGEKICDVEEGGKADIDNAVKAARAAFKLGSPWRTMDASDRGRLLNRFADLIERDFEYLAQLETLDNGKPLTYAKMDINAAIKNVRYFAGYADKIHGKTIPMDGNYFAFTRIEPVGVCGQILPWNFPVMLAAMKIAPALSCGNTIEADFPTGVFNCVPGYGPTAGAALVANGDVDKISFTGSTEVGKLVQREAANSNLKRVSLELGGKSPLVIFDDADLDLAVKTAHFGVFFNQGQCCTAASRCFVQEGIYDKFVAKSRELAAAIVVGDPYNENTTQGPQIDEKQMNKIFELIESGKNEGAKLETGGRRIGSKGYFVEPTVFSEVQDNMRIAKEEIFGPVQQILKFQTMEEVIERANATHYGLASGVFTKDMNKALTFMQGVQAGTVWVNTYMSLSAQIPFGGFKQSGIGRENGEDGLHEYGEIKTVVVSIPQKNS</sequence>
<dbReference type="Gene3D" id="3.40.605.10">
    <property type="entry name" value="Aldehyde Dehydrogenase, Chain A, domain 1"/>
    <property type="match status" value="2"/>
</dbReference>
<dbReference type="FunFam" id="3.40.309.10:FF:000001">
    <property type="entry name" value="Mitochondrial aldehyde dehydrogenase 2"/>
    <property type="match status" value="1"/>
</dbReference>
<dbReference type="InterPro" id="IPR016161">
    <property type="entry name" value="Ald_DH/histidinol_DH"/>
</dbReference>
<name>A0A3S3NR54_9ACAR</name>
<dbReference type="FunFam" id="3.40.605.10:FF:000029">
    <property type="entry name" value="Aldehyde dehydrogenase, mitochondrial"/>
    <property type="match status" value="1"/>
</dbReference>
<dbReference type="PROSITE" id="PS00070">
    <property type="entry name" value="ALDEHYDE_DEHYDR_CYS"/>
    <property type="match status" value="1"/>
</dbReference>
<proteinExistence type="inferred from homology"/>
<dbReference type="InterPro" id="IPR016162">
    <property type="entry name" value="Ald_DH_N"/>
</dbReference>
<dbReference type="InterPro" id="IPR016163">
    <property type="entry name" value="Ald_DH_C"/>
</dbReference>
<dbReference type="InterPro" id="IPR015590">
    <property type="entry name" value="Aldehyde_DH_dom"/>
</dbReference>
<dbReference type="FunFam" id="3.40.605.10:FF:000026">
    <property type="entry name" value="Aldehyde dehydrogenase, putative"/>
    <property type="match status" value="1"/>
</dbReference>
<feature type="domain" description="Aldehyde dehydrogenase" evidence="7">
    <location>
        <begin position="168"/>
        <end position="449"/>
    </location>
</feature>
<dbReference type="Pfam" id="PF00171">
    <property type="entry name" value="Aldedh"/>
    <property type="match status" value="2"/>
</dbReference>
<feature type="domain" description="Aldehyde dehydrogenase" evidence="7">
    <location>
        <begin position="7"/>
        <end position="167"/>
    </location>
</feature>
<feature type="non-terminal residue" evidence="8">
    <location>
        <position position="1"/>
    </location>
</feature>
<accession>A0A3S3NR54</accession>
<protein>
    <recommendedName>
        <fullName evidence="4">aldehyde dehydrogenase (NAD(+))</fullName>
        <ecNumber evidence="4">1.2.1.3</ecNumber>
    </recommendedName>
</protein>
<dbReference type="InterPro" id="IPR029510">
    <property type="entry name" value="Ald_DH_CS_GLU"/>
</dbReference>
<dbReference type="EMBL" id="NCKU01012011">
    <property type="protein sequence ID" value="RWS00226.1"/>
    <property type="molecule type" value="Genomic_DNA"/>
</dbReference>
<evidence type="ECO:0000256" key="1">
    <source>
        <dbReference type="ARBA" id="ARBA00009986"/>
    </source>
</evidence>
<dbReference type="GO" id="GO:0004029">
    <property type="term" value="F:aldehyde dehydrogenase (NAD+) activity"/>
    <property type="evidence" value="ECO:0007669"/>
    <property type="project" value="UniProtKB-EC"/>
</dbReference>
<evidence type="ECO:0000313" key="8">
    <source>
        <dbReference type="EMBL" id="RWS00226.1"/>
    </source>
</evidence>
<comment type="caution">
    <text evidence="8">The sequence shown here is derived from an EMBL/GenBank/DDBJ whole genome shotgun (WGS) entry which is preliminary data.</text>
</comment>
<evidence type="ECO:0000256" key="4">
    <source>
        <dbReference type="ARBA" id="ARBA00024226"/>
    </source>
</evidence>
<dbReference type="InterPro" id="IPR016160">
    <property type="entry name" value="Ald_DH_CS_CYS"/>
</dbReference>
<evidence type="ECO:0000256" key="6">
    <source>
        <dbReference type="RuleBase" id="RU003345"/>
    </source>
</evidence>
<dbReference type="PANTHER" id="PTHR11699">
    <property type="entry name" value="ALDEHYDE DEHYDROGENASE-RELATED"/>
    <property type="match status" value="1"/>
</dbReference>
<keyword evidence="2 6" id="KW-0560">Oxidoreductase</keyword>
<gene>
    <name evidence="8" type="ORF">B4U79_10134</name>
</gene>
<dbReference type="OrthoDB" id="310895at2759"/>
<evidence type="ECO:0000256" key="3">
    <source>
        <dbReference type="ARBA" id="ARBA00023027"/>
    </source>
</evidence>
<dbReference type="PROSITE" id="PS00687">
    <property type="entry name" value="ALDEHYDE_DEHYDR_GLU"/>
    <property type="match status" value="1"/>
</dbReference>
<reference evidence="8 9" key="1">
    <citation type="journal article" date="2018" name="Gigascience">
        <title>Genomes of trombidid mites reveal novel predicted allergens and laterally-transferred genes associated with secondary metabolism.</title>
        <authorList>
            <person name="Dong X."/>
            <person name="Chaisiri K."/>
            <person name="Xia D."/>
            <person name="Armstrong S.D."/>
            <person name="Fang Y."/>
            <person name="Donnelly M.J."/>
            <person name="Kadowaki T."/>
            <person name="McGarry J.W."/>
            <person name="Darby A.C."/>
            <person name="Makepeace B.L."/>
        </authorList>
    </citation>
    <scope>NUCLEOTIDE SEQUENCE [LARGE SCALE GENOMIC DNA]</scope>
    <source>
        <strain evidence="8">UoL-WK</strain>
    </source>
</reference>
<dbReference type="EC" id="1.2.1.3" evidence="4"/>
<evidence type="ECO:0000259" key="7">
    <source>
        <dbReference type="Pfam" id="PF00171"/>
    </source>
</evidence>